<name>A0A0A9FBY6_ARUDO</name>
<protein>
    <submittedName>
        <fullName evidence="1">Uncharacterized protein</fullName>
    </submittedName>
</protein>
<accession>A0A0A9FBY6</accession>
<proteinExistence type="predicted"/>
<evidence type="ECO:0000313" key="1">
    <source>
        <dbReference type="EMBL" id="JAE07606.1"/>
    </source>
</evidence>
<sequence>MLICSVILSSLLILISVLLYHKGHHQILLRITILLWHELNCVA</sequence>
<dbReference type="EMBL" id="GBRH01190290">
    <property type="protein sequence ID" value="JAE07606.1"/>
    <property type="molecule type" value="Transcribed_RNA"/>
</dbReference>
<reference evidence="1" key="2">
    <citation type="journal article" date="2015" name="Data Brief">
        <title>Shoot transcriptome of the giant reed, Arundo donax.</title>
        <authorList>
            <person name="Barrero R.A."/>
            <person name="Guerrero F.D."/>
            <person name="Moolhuijzen P."/>
            <person name="Goolsby J.A."/>
            <person name="Tidwell J."/>
            <person name="Bellgard S.E."/>
            <person name="Bellgard M.I."/>
        </authorList>
    </citation>
    <scope>NUCLEOTIDE SEQUENCE</scope>
    <source>
        <tissue evidence="1">Shoot tissue taken approximately 20 cm above the soil surface</tissue>
    </source>
</reference>
<reference evidence="1" key="1">
    <citation type="submission" date="2014-09" db="EMBL/GenBank/DDBJ databases">
        <authorList>
            <person name="Magalhaes I.L.F."/>
            <person name="Oliveira U."/>
            <person name="Santos F.R."/>
            <person name="Vidigal T.H.D.A."/>
            <person name="Brescovit A.D."/>
            <person name="Santos A.J."/>
        </authorList>
    </citation>
    <scope>NUCLEOTIDE SEQUENCE</scope>
    <source>
        <tissue evidence="1">Shoot tissue taken approximately 20 cm above the soil surface</tissue>
    </source>
</reference>
<organism evidence="1">
    <name type="scientific">Arundo donax</name>
    <name type="common">Giant reed</name>
    <name type="synonym">Donax arundinaceus</name>
    <dbReference type="NCBI Taxonomy" id="35708"/>
    <lineage>
        <taxon>Eukaryota</taxon>
        <taxon>Viridiplantae</taxon>
        <taxon>Streptophyta</taxon>
        <taxon>Embryophyta</taxon>
        <taxon>Tracheophyta</taxon>
        <taxon>Spermatophyta</taxon>
        <taxon>Magnoliopsida</taxon>
        <taxon>Liliopsida</taxon>
        <taxon>Poales</taxon>
        <taxon>Poaceae</taxon>
        <taxon>PACMAD clade</taxon>
        <taxon>Arundinoideae</taxon>
        <taxon>Arundineae</taxon>
        <taxon>Arundo</taxon>
    </lineage>
</organism>
<dbReference type="AlphaFoldDB" id="A0A0A9FBY6"/>